<evidence type="ECO:0000256" key="4">
    <source>
        <dbReference type="SAM" id="Coils"/>
    </source>
</evidence>
<dbReference type="PANTHER" id="PTHR32089">
    <property type="entry name" value="METHYL-ACCEPTING CHEMOTAXIS PROTEIN MCPB"/>
    <property type="match status" value="1"/>
</dbReference>
<dbReference type="InterPro" id="IPR004089">
    <property type="entry name" value="MCPsignal_dom"/>
</dbReference>
<sequence>MEQIKEIRATASKALMAFLWVQVGVAALLGSVTEQPMLAPVLMMAGLALINTASWATGQGNAQNRLTTGVAVALSVAVLVYQMAGHPWQIDLHMYFFASLAILVALADSRALLLSAAVIAVHHLALNFLLPMAVFPDGTDLLRVVLHAVIVVLETAALYWLCERLVAGFTAAETSVAKANEALAQVEKLTEERAQAEAAQQEERRRQMLQVAEDLEREVRGVVESVNHAAAQANAAAAQVTSATDAATGRCEAVSHASAESASSVQVVAAATEELGASIAQIAQRIGDSSHAAKAAVGETDTAVEAAGRLNDATDQIGKVISLIEDIASQTNLLALNATIEAARAGEAGKGFAVVAGEVKGLATQTAKATEEIAQTIESMRASANSVTGAIEAIRTRISDIDERSSSVSVAIEEQTQATTEISRNTDAAAQSAGAVDENIGQVLEQTRASSSSAAEIVSVIDEMNSRTSTLQGSLDALLGRLRAA</sequence>
<dbReference type="GeneID" id="300655459"/>
<keyword evidence="5" id="KW-0812">Transmembrane</keyword>
<feature type="transmembrane region" description="Helical" evidence="5">
    <location>
        <begin position="112"/>
        <end position="135"/>
    </location>
</feature>
<keyword evidence="1 3" id="KW-0807">Transducer</keyword>
<keyword evidence="5" id="KW-0472">Membrane</keyword>
<dbReference type="SMART" id="SM00283">
    <property type="entry name" value="MA"/>
    <property type="match status" value="1"/>
</dbReference>
<dbReference type="RefSeq" id="WP_160588401.1">
    <property type="nucleotide sequence ID" value="NZ_BMHN01000001.1"/>
</dbReference>
<feature type="transmembrane region" description="Helical" evidence="5">
    <location>
        <begin position="12"/>
        <end position="31"/>
    </location>
</feature>
<dbReference type="EMBL" id="WXYQ01000007">
    <property type="protein sequence ID" value="NBG96310.1"/>
    <property type="molecule type" value="Genomic_DNA"/>
</dbReference>
<evidence type="ECO:0000256" key="3">
    <source>
        <dbReference type="PROSITE-ProRule" id="PRU00284"/>
    </source>
</evidence>
<organism evidence="7 8">
    <name type="scientific">Pyruvatibacter mobilis</name>
    <dbReference type="NCBI Taxonomy" id="1712261"/>
    <lineage>
        <taxon>Bacteria</taxon>
        <taxon>Pseudomonadati</taxon>
        <taxon>Pseudomonadota</taxon>
        <taxon>Alphaproteobacteria</taxon>
        <taxon>Hyphomicrobiales</taxon>
        <taxon>Parvibaculaceae</taxon>
        <taxon>Pyruvatibacter</taxon>
    </lineage>
</organism>
<dbReference type="Gene3D" id="1.10.287.950">
    <property type="entry name" value="Methyl-accepting chemotaxis protein"/>
    <property type="match status" value="1"/>
</dbReference>
<evidence type="ECO:0000256" key="2">
    <source>
        <dbReference type="ARBA" id="ARBA00029447"/>
    </source>
</evidence>
<comment type="caution">
    <text evidence="7">The sequence shown here is derived from an EMBL/GenBank/DDBJ whole genome shotgun (WGS) entry which is preliminary data.</text>
</comment>
<feature type="transmembrane region" description="Helical" evidence="5">
    <location>
        <begin position="90"/>
        <end position="107"/>
    </location>
</feature>
<proteinExistence type="inferred from homology"/>
<evidence type="ECO:0000256" key="5">
    <source>
        <dbReference type="SAM" id="Phobius"/>
    </source>
</evidence>
<dbReference type="GO" id="GO:0016020">
    <property type="term" value="C:membrane"/>
    <property type="evidence" value="ECO:0007669"/>
    <property type="project" value="InterPro"/>
</dbReference>
<protein>
    <submittedName>
        <fullName evidence="7">Chemotaxis protein</fullName>
    </submittedName>
</protein>
<dbReference type="PRINTS" id="PR00260">
    <property type="entry name" value="CHEMTRNSDUCR"/>
</dbReference>
<feature type="transmembrane region" description="Helical" evidence="5">
    <location>
        <begin position="66"/>
        <end position="84"/>
    </location>
</feature>
<feature type="domain" description="Methyl-accepting transducer" evidence="6">
    <location>
        <begin position="229"/>
        <end position="462"/>
    </location>
</feature>
<keyword evidence="5" id="KW-1133">Transmembrane helix</keyword>
<name>A0A845QDQ2_9HYPH</name>
<evidence type="ECO:0000259" key="6">
    <source>
        <dbReference type="PROSITE" id="PS50111"/>
    </source>
</evidence>
<keyword evidence="8" id="KW-1185">Reference proteome</keyword>
<keyword evidence="4" id="KW-0175">Coiled coil</keyword>
<gene>
    <name evidence="7" type="ORF">GTQ45_11250</name>
</gene>
<dbReference type="GO" id="GO:0004888">
    <property type="term" value="F:transmembrane signaling receptor activity"/>
    <property type="evidence" value="ECO:0007669"/>
    <property type="project" value="InterPro"/>
</dbReference>
<dbReference type="OrthoDB" id="354287at2"/>
<dbReference type="SUPFAM" id="SSF58104">
    <property type="entry name" value="Methyl-accepting chemotaxis protein (MCP) signaling domain"/>
    <property type="match status" value="1"/>
</dbReference>
<dbReference type="Pfam" id="PF00015">
    <property type="entry name" value="MCPsignal"/>
    <property type="match status" value="1"/>
</dbReference>
<dbReference type="AlphaFoldDB" id="A0A845QDQ2"/>
<comment type="similarity">
    <text evidence="2">Belongs to the methyl-accepting chemotaxis (MCP) protein family.</text>
</comment>
<feature type="transmembrane region" description="Helical" evidence="5">
    <location>
        <begin position="37"/>
        <end position="54"/>
    </location>
</feature>
<evidence type="ECO:0000313" key="8">
    <source>
        <dbReference type="Proteomes" id="UP000470384"/>
    </source>
</evidence>
<reference evidence="7 8" key="1">
    <citation type="journal article" date="2016" name="Int. J. Syst. Evol. Microbiol.">
        <title>Pyruvatibacter mobilis gen. nov., sp. nov., a marine bacterium from the culture broth of Picochlorum sp. 122.</title>
        <authorList>
            <person name="Wang G."/>
            <person name="Tang M."/>
            <person name="Wu H."/>
            <person name="Dai S."/>
            <person name="Li T."/>
            <person name="Chen C."/>
            <person name="He H."/>
            <person name="Fan J."/>
            <person name="Xiang W."/>
            <person name="Li X."/>
        </authorList>
    </citation>
    <scope>NUCLEOTIDE SEQUENCE [LARGE SCALE GENOMIC DNA]</scope>
    <source>
        <strain evidence="7 8">GYP-11</strain>
    </source>
</reference>
<dbReference type="GO" id="GO:0006935">
    <property type="term" value="P:chemotaxis"/>
    <property type="evidence" value="ECO:0007669"/>
    <property type="project" value="InterPro"/>
</dbReference>
<dbReference type="GO" id="GO:0007165">
    <property type="term" value="P:signal transduction"/>
    <property type="evidence" value="ECO:0007669"/>
    <property type="project" value="UniProtKB-KW"/>
</dbReference>
<feature type="coiled-coil region" evidence="4">
    <location>
        <begin position="172"/>
        <end position="218"/>
    </location>
</feature>
<evidence type="ECO:0000313" key="7">
    <source>
        <dbReference type="EMBL" id="NBG96310.1"/>
    </source>
</evidence>
<feature type="transmembrane region" description="Helical" evidence="5">
    <location>
        <begin position="141"/>
        <end position="161"/>
    </location>
</feature>
<dbReference type="InterPro" id="IPR004090">
    <property type="entry name" value="Chemotax_Me-accpt_rcpt"/>
</dbReference>
<evidence type="ECO:0000256" key="1">
    <source>
        <dbReference type="ARBA" id="ARBA00023224"/>
    </source>
</evidence>
<dbReference type="PANTHER" id="PTHR32089:SF112">
    <property type="entry name" value="LYSOZYME-LIKE PROTEIN-RELATED"/>
    <property type="match status" value="1"/>
</dbReference>
<accession>A0A845QDQ2</accession>
<dbReference type="Proteomes" id="UP000470384">
    <property type="component" value="Unassembled WGS sequence"/>
</dbReference>
<dbReference type="PROSITE" id="PS50111">
    <property type="entry name" value="CHEMOTAXIS_TRANSDUC_2"/>
    <property type="match status" value="1"/>
</dbReference>